<evidence type="ECO:0000259" key="3">
    <source>
        <dbReference type="Pfam" id="PF13505"/>
    </source>
</evidence>
<sequence length="204" mass="21534">MKKLLLLSIACAISASAMAQTEKGAKYIGVNIGGVNYQNNKNGSSIGAALLPSAGVFVADNLLVGTGIQLSYLRNNSKPKGATEDNISRHIQYGLSPSVRYYFAGTNPHRFFGQLSGGIAWSNQYQKYQVNSETISSSTTSHYATASAALGYNYFLTPGAALEVTAGYTRNGIGESDFNYGQVVVSAGFAIFLPSKLSTTSTGQ</sequence>
<dbReference type="Gene3D" id="2.40.128.130">
    <property type="entry name" value="Autotransporter beta-domain"/>
    <property type="match status" value="1"/>
</dbReference>
<evidence type="ECO:0000256" key="2">
    <source>
        <dbReference type="SAM" id="SignalP"/>
    </source>
</evidence>
<feature type="domain" description="Outer membrane protein beta-barrel" evidence="3">
    <location>
        <begin position="9"/>
        <end position="189"/>
    </location>
</feature>
<dbReference type="InterPro" id="IPR036709">
    <property type="entry name" value="Autotransporte_beta_dom_sf"/>
</dbReference>
<keyword evidence="5" id="KW-1185">Reference proteome</keyword>
<feature type="chain" id="PRO_5046643082" evidence="2">
    <location>
        <begin position="20"/>
        <end position="204"/>
    </location>
</feature>
<dbReference type="RefSeq" id="WP_245120807.1">
    <property type="nucleotide sequence ID" value="NZ_CP095061.1"/>
</dbReference>
<evidence type="ECO:0000256" key="1">
    <source>
        <dbReference type="ARBA" id="ARBA00022729"/>
    </source>
</evidence>
<proteinExistence type="predicted"/>
<dbReference type="EMBL" id="CP095061">
    <property type="protein sequence ID" value="UOQ66575.1"/>
    <property type="molecule type" value="Genomic_DNA"/>
</dbReference>
<accession>A0ABY4G722</accession>
<evidence type="ECO:0000313" key="4">
    <source>
        <dbReference type="EMBL" id="UOQ66575.1"/>
    </source>
</evidence>
<evidence type="ECO:0000313" key="5">
    <source>
        <dbReference type="Proteomes" id="UP000830401"/>
    </source>
</evidence>
<feature type="signal peptide" evidence="2">
    <location>
        <begin position="1"/>
        <end position="19"/>
    </location>
</feature>
<gene>
    <name evidence="4" type="ORF">MUN86_01185</name>
</gene>
<dbReference type="SUPFAM" id="SSF103515">
    <property type="entry name" value="Autotransporter"/>
    <property type="match status" value="1"/>
</dbReference>
<protein>
    <submittedName>
        <fullName evidence="4">Porin family protein</fullName>
    </submittedName>
</protein>
<name>A0ABY4G722_9BACT</name>
<organism evidence="4 5">
    <name type="scientific">Hymenobacter volaticus</name>
    <dbReference type="NCBI Taxonomy" id="2932254"/>
    <lineage>
        <taxon>Bacteria</taxon>
        <taxon>Pseudomonadati</taxon>
        <taxon>Bacteroidota</taxon>
        <taxon>Cytophagia</taxon>
        <taxon>Cytophagales</taxon>
        <taxon>Hymenobacteraceae</taxon>
        <taxon>Hymenobacter</taxon>
    </lineage>
</organism>
<dbReference type="Pfam" id="PF13505">
    <property type="entry name" value="OMP_b-brl"/>
    <property type="match status" value="1"/>
</dbReference>
<dbReference type="Proteomes" id="UP000830401">
    <property type="component" value="Chromosome"/>
</dbReference>
<keyword evidence="1 2" id="KW-0732">Signal</keyword>
<dbReference type="InterPro" id="IPR027385">
    <property type="entry name" value="Beta-barrel_OMP"/>
</dbReference>
<reference evidence="4" key="1">
    <citation type="submission" date="2022-04" db="EMBL/GenBank/DDBJ databases">
        <title>Hymenobacter sp. isolated from the air.</title>
        <authorList>
            <person name="Won M."/>
            <person name="Lee C.-M."/>
            <person name="Woen H.-Y."/>
            <person name="Kwon S.-W."/>
        </authorList>
    </citation>
    <scope>NUCLEOTIDE SEQUENCE</scope>
    <source>
        <strain evidence="4">5420S-77</strain>
    </source>
</reference>